<dbReference type="PROSITE" id="PS51462">
    <property type="entry name" value="NUDIX"/>
    <property type="match status" value="1"/>
</dbReference>
<evidence type="ECO:0000313" key="5">
    <source>
        <dbReference type="EMBL" id="AJA11340.1"/>
    </source>
</evidence>
<gene>
    <name evidence="5" type="ORF">SKP52_22455</name>
</gene>
<evidence type="ECO:0000256" key="3">
    <source>
        <dbReference type="RuleBase" id="RU003476"/>
    </source>
</evidence>
<evidence type="ECO:0000259" key="4">
    <source>
        <dbReference type="PROSITE" id="PS51462"/>
    </source>
</evidence>
<accession>A0A0A7PMT4</accession>
<sequence>MPRPMTARSAGILLYRLIGGSLEVLLVHPGGPYWRRRDRGAWQIPKGDIVAGESTEAAALREAQEELGTALQGTLVPMGRLRQAGGKIVEGFALEQDLDTAAIVSNCFEIEWPPRSGRRQSFPEIEAAQWFTVAEAEAMMLPSQQPFLDRLADYLALRH</sequence>
<dbReference type="PANTHER" id="PTHR21340">
    <property type="entry name" value="DIADENOSINE 5,5-P1,P4-TETRAPHOSPHATE PYROPHOSPHOHYDROLASE MUTT"/>
    <property type="match status" value="1"/>
</dbReference>
<feature type="domain" description="Nudix hydrolase" evidence="4">
    <location>
        <begin position="5"/>
        <end position="153"/>
    </location>
</feature>
<dbReference type="InterPro" id="IPR051325">
    <property type="entry name" value="Nudix_hydrolase_domain"/>
</dbReference>
<dbReference type="GO" id="GO:0006754">
    <property type="term" value="P:ATP biosynthetic process"/>
    <property type="evidence" value="ECO:0007669"/>
    <property type="project" value="TreeGrafter"/>
</dbReference>
<dbReference type="GO" id="GO:0004081">
    <property type="term" value="F:bis(5'-nucleosyl)-tetraphosphatase (asymmetrical) activity"/>
    <property type="evidence" value="ECO:0007669"/>
    <property type="project" value="TreeGrafter"/>
</dbReference>
<protein>
    <submittedName>
        <fullName evidence="5">NUDIX hydrolase</fullName>
    </submittedName>
</protein>
<dbReference type="InterPro" id="IPR000086">
    <property type="entry name" value="NUDIX_hydrolase_dom"/>
</dbReference>
<dbReference type="Gene3D" id="3.90.79.10">
    <property type="entry name" value="Nucleoside Triphosphate Pyrophosphohydrolase"/>
    <property type="match status" value="1"/>
</dbReference>
<dbReference type="GO" id="GO:0006167">
    <property type="term" value="P:AMP biosynthetic process"/>
    <property type="evidence" value="ECO:0007669"/>
    <property type="project" value="TreeGrafter"/>
</dbReference>
<keyword evidence="2 3" id="KW-0378">Hydrolase</keyword>
<dbReference type="PRINTS" id="PR00502">
    <property type="entry name" value="NUDIXFAMILY"/>
</dbReference>
<dbReference type="InterPro" id="IPR015797">
    <property type="entry name" value="NUDIX_hydrolase-like_dom_sf"/>
</dbReference>
<dbReference type="CDD" id="cd04662">
    <property type="entry name" value="NUDIX_Hydrolase"/>
    <property type="match status" value="1"/>
</dbReference>
<dbReference type="PROSITE" id="PS00893">
    <property type="entry name" value="NUDIX_BOX"/>
    <property type="match status" value="1"/>
</dbReference>
<evidence type="ECO:0000256" key="2">
    <source>
        <dbReference type="ARBA" id="ARBA00022801"/>
    </source>
</evidence>
<dbReference type="InterPro" id="IPR020476">
    <property type="entry name" value="Nudix_hydrolase"/>
</dbReference>
<keyword evidence="6" id="KW-1185">Reference proteome</keyword>
<comment type="cofactor">
    <cofactor evidence="1">
        <name>Mg(2+)</name>
        <dbReference type="ChEBI" id="CHEBI:18420"/>
    </cofactor>
</comment>
<dbReference type="InterPro" id="IPR020084">
    <property type="entry name" value="NUDIX_hydrolase_CS"/>
</dbReference>
<organism evidence="5 6">
    <name type="scientific">Sphingopyxis fribergensis</name>
    <dbReference type="NCBI Taxonomy" id="1515612"/>
    <lineage>
        <taxon>Bacteria</taxon>
        <taxon>Pseudomonadati</taxon>
        <taxon>Pseudomonadota</taxon>
        <taxon>Alphaproteobacteria</taxon>
        <taxon>Sphingomonadales</taxon>
        <taxon>Sphingomonadaceae</taxon>
        <taxon>Sphingopyxis</taxon>
    </lineage>
</organism>
<evidence type="ECO:0000313" key="6">
    <source>
        <dbReference type="Proteomes" id="UP000030907"/>
    </source>
</evidence>
<dbReference type="Proteomes" id="UP000030907">
    <property type="component" value="Chromosome"/>
</dbReference>
<dbReference type="SUPFAM" id="SSF55811">
    <property type="entry name" value="Nudix"/>
    <property type="match status" value="1"/>
</dbReference>
<dbReference type="RefSeq" id="WP_228383748.1">
    <property type="nucleotide sequence ID" value="NZ_CP009122.1"/>
</dbReference>
<dbReference type="KEGG" id="sphk:SKP52_22455"/>
<comment type="similarity">
    <text evidence="3">Belongs to the Nudix hydrolase family.</text>
</comment>
<proteinExistence type="inferred from homology"/>
<dbReference type="HOGENOM" id="CLU_118065_0_0_5"/>
<dbReference type="EMBL" id="CP009122">
    <property type="protein sequence ID" value="AJA11340.1"/>
    <property type="molecule type" value="Genomic_DNA"/>
</dbReference>
<dbReference type="AlphaFoldDB" id="A0A0A7PMT4"/>
<dbReference type="Pfam" id="PF00293">
    <property type="entry name" value="NUDIX"/>
    <property type="match status" value="1"/>
</dbReference>
<dbReference type="PANTHER" id="PTHR21340:SF7">
    <property type="entry name" value="NUDIX HYDROLASE DOMAIN-CONTAINING PROTEIN"/>
    <property type="match status" value="1"/>
</dbReference>
<reference evidence="5 6" key="1">
    <citation type="journal article" date="2015" name="Int. J. Syst. Evol. Microbiol.">
        <title>Description of Sphingopyxis fribergensis sp. nov. - a soil bacterium with the ability to degrade styrene and phenylacetic acid.</title>
        <authorList>
            <person name="Oelschlagel M."/>
            <person name="Ruckert C."/>
            <person name="Kalinowski J."/>
            <person name="Schmidt G."/>
            <person name="Schlomann M."/>
            <person name="Tischler D."/>
        </authorList>
    </citation>
    <scope>NUCLEOTIDE SEQUENCE [LARGE SCALE GENOMIC DNA]</scope>
    <source>
        <strain evidence="5 6">Kp5.2</strain>
    </source>
</reference>
<evidence type="ECO:0000256" key="1">
    <source>
        <dbReference type="ARBA" id="ARBA00001946"/>
    </source>
</evidence>
<name>A0A0A7PMT4_9SPHN</name>